<dbReference type="PANTHER" id="PTHR45527">
    <property type="entry name" value="NONRIBOSOMAL PEPTIDE SYNTHETASE"/>
    <property type="match status" value="1"/>
</dbReference>
<dbReference type="InterPro" id="IPR023213">
    <property type="entry name" value="CAT-like_dom_sf"/>
</dbReference>
<dbReference type="SUPFAM" id="SSF56801">
    <property type="entry name" value="Acetyl-CoA synthetase-like"/>
    <property type="match status" value="1"/>
</dbReference>
<dbReference type="Gene3D" id="3.30.559.10">
    <property type="entry name" value="Chloramphenicol acetyltransferase-like domain"/>
    <property type="match status" value="1"/>
</dbReference>
<dbReference type="RefSeq" id="WP_285663436.1">
    <property type="nucleotide sequence ID" value="NZ_BSTX01000002.1"/>
</dbReference>
<dbReference type="InterPro" id="IPR006162">
    <property type="entry name" value="Ppantetheine_attach_site"/>
</dbReference>
<dbReference type="Pfam" id="PF00501">
    <property type="entry name" value="AMP-binding"/>
    <property type="match status" value="1"/>
</dbReference>
<dbReference type="InterPro" id="IPR000873">
    <property type="entry name" value="AMP-dep_synth/lig_dom"/>
</dbReference>
<dbReference type="Gene3D" id="3.30.300.30">
    <property type="match status" value="1"/>
</dbReference>
<dbReference type="InterPro" id="IPR010071">
    <property type="entry name" value="AA_adenyl_dom"/>
</dbReference>
<dbReference type="PROSITE" id="PS00455">
    <property type="entry name" value="AMP_BINDING"/>
    <property type="match status" value="1"/>
</dbReference>
<evidence type="ECO:0000313" key="5">
    <source>
        <dbReference type="EMBL" id="GLZ78274.1"/>
    </source>
</evidence>
<dbReference type="Gene3D" id="3.40.50.980">
    <property type="match status" value="2"/>
</dbReference>
<protein>
    <recommendedName>
        <fullName evidence="4">Carrier domain-containing protein</fullName>
    </recommendedName>
</protein>
<dbReference type="AlphaFoldDB" id="A0A9W6W972"/>
<dbReference type="PROSITE" id="PS00012">
    <property type="entry name" value="PHOSPHOPANTETHEINE"/>
    <property type="match status" value="1"/>
</dbReference>
<dbReference type="PANTHER" id="PTHR45527:SF1">
    <property type="entry name" value="FATTY ACID SYNTHASE"/>
    <property type="match status" value="1"/>
</dbReference>
<dbReference type="Pfam" id="PF00668">
    <property type="entry name" value="Condensation"/>
    <property type="match status" value="1"/>
</dbReference>
<comment type="cofactor">
    <cofactor evidence="1">
        <name>pantetheine 4'-phosphate</name>
        <dbReference type="ChEBI" id="CHEBI:47942"/>
    </cofactor>
</comment>
<dbReference type="FunFam" id="1.10.1200.10:FF:000005">
    <property type="entry name" value="Nonribosomal peptide synthetase 1"/>
    <property type="match status" value="1"/>
</dbReference>
<name>A0A9W6W972_9ACTN</name>
<keyword evidence="2" id="KW-0596">Phosphopantetheine</keyword>
<dbReference type="FunFam" id="3.40.50.980:FF:000001">
    <property type="entry name" value="Non-ribosomal peptide synthetase"/>
    <property type="match status" value="1"/>
</dbReference>
<dbReference type="CDD" id="cd12117">
    <property type="entry name" value="A_NRPS_Srf_like"/>
    <property type="match status" value="1"/>
</dbReference>
<gene>
    <name evidence="5" type="ORF">Afil01_30810</name>
</gene>
<dbReference type="InterPro" id="IPR001242">
    <property type="entry name" value="Condensation_dom"/>
</dbReference>
<dbReference type="GO" id="GO:0031177">
    <property type="term" value="F:phosphopantetheine binding"/>
    <property type="evidence" value="ECO:0007669"/>
    <property type="project" value="InterPro"/>
</dbReference>
<dbReference type="SUPFAM" id="SSF52777">
    <property type="entry name" value="CoA-dependent acyltransferases"/>
    <property type="match status" value="2"/>
</dbReference>
<feature type="domain" description="Carrier" evidence="4">
    <location>
        <begin position="942"/>
        <end position="1017"/>
    </location>
</feature>
<dbReference type="GO" id="GO:0003824">
    <property type="term" value="F:catalytic activity"/>
    <property type="evidence" value="ECO:0007669"/>
    <property type="project" value="InterPro"/>
</dbReference>
<evidence type="ECO:0000256" key="1">
    <source>
        <dbReference type="ARBA" id="ARBA00001957"/>
    </source>
</evidence>
<dbReference type="SMART" id="SM00823">
    <property type="entry name" value="PKS_PP"/>
    <property type="match status" value="1"/>
</dbReference>
<dbReference type="Proteomes" id="UP001165079">
    <property type="component" value="Unassembled WGS sequence"/>
</dbReference>
<dbReference type="Gene3D" id="1.10.1200.10">
    <property type="entry name" value="ACP-like"/>
    <property type="match status" value="1"/>
</dbReference>
<dbReference type="Pfam" id="PF13193">
    <property type="entry name" value="AMP-binding_C"/>
    <property type="match status" value="1"/>
</dbReference>
<dbReference type="InterPro" id="IPR020845">
    <property type="entry name" value="AMP-binding_CS"/>
</dbReference>
<reference evidence="5" key="1">
    <citation type="submission" date="2023-03" db="EMBL/GenBank/DDBJ databases">
        <title>Actinorhabdospora filicis NBRC 111898.</title>
        <authorList>
            <person name="Ichikawa N."/>
            <person name="Sato H."/>
            <person name="Tonouchi N."/>
        </authorList>
    </citation>
    <scope>NUCLEOTIDE SEQUENCE</scope>
    <source>
        <strain evidence="5">NBRC 111898</strain>
    </source>
</reference>
<accession>A0A9W6W972</accession>
<dbReference type="SUPFAM" id="SSF47336">
    <property type="entry name" value="ACP-like"/>
    <property type="match status" value="1"/>
</dbReference>
<dbReference type="PROSITE" id="PS50075">
    <property type="entry name" value="CARRIER"/>
    <property type="match status" value="1"/>
</dbReference>
<dbReference type="InterPro" id="IPR009081">
    <property type="entry name" value="PP-bd_ACP"/>
</dbReference>
<sequence length="1039" mass="111162">MPAELSATQERLWFLDQFADAPVSTVVWWARLGGALDVDALAGALGALVERHPVLRTVVVARDGRPVPVVSAAEAGALPLLDLSGSSEAGAVERARREFAAEPFDLATGPLLRARLLRLGEDEHELLVGAHQIALDRAGLAGFGLALAEAFAGLPGGDGFAAFAAGERARLADPGLGDVTRSWREHLAGIPPLELPTDRNRPSGAGYAASLWTTAIDPELAEAVDAFAAAEGRSAGEVWAGAVQALLHRYTGQELLALGEAAGPDPQWSRTLGPVGNITVRRGLLGENAGFRALLDAEAAPPPLPFPTLVEALDPPRDPSRSPIFQVLTGTHVTPDLSFGAARVTAAGYGHSGASLYDLDWWLDGLGDARRLAIAYRRDLFDEATVERMARHFLILLKAMLSGPDRAIAELPLLDAAETRLVMEDFNATDVPYPDEVTVQELFEEQVLRSPDVRAVTYEGAHLTYAELNARANRIAHRLRAAGVGRGDFVGLCLERDLDFLPAVLGVLKSGGAYVPLDPAYPPERLDFMVADTGARYLITQERLLGVIPSPPPEIIVVDRDRAEIDACPDADPDNVNEAGDLTYVVYTSGSTGRPKGVETIHRGVVGLVINTDILALDAETSYLQISPLSFDASTLEIFGPLLNGGRVVLLPSGVPTPARVARTVVEQGVNTLWLVAPLANLTIDTHLDRLHGLRQFMIGGDALSIPHVRKVRAAMPDVRLVNGYGPTEVTAFSVTLQIGQIPADWPSVPIGRPMNNTTAYILDERMAPLPVGIWGELYLGGPRVGLGYHHRPDLNAVHFLPDPFRPGPESRIYRTGDRVRWLPDGTIQFHGRLDTQVKIDGLRVELGEIQSVIAGHESVGAVVVTAPAIGSRRTLVAYVVPAGPGAFDAAALRASLSRHLPSVMVPAHYILLETIPLTPNNKVDYRALPEPELGGEREFVAPESFPEQVLAGIWRDILGVERVGAGDNFFALGGHSLRAVAMLAGLGQACGVELSVQDVFEAPVLADLAARVEERMIAALPDQELAELLTEVSGRPEN</sequence>
<dbReference type="Gene3D" id="3.30.559.30">
    <property type="entry name" value="Nonribosomal peptide synthetase, condensation domain"/>
    <property type="match status" value="1"/>
</dbReference>
<dbReference type="Gene3D" id="2.30.38.10">
    <property type="entry name" value="Luciferase, Domain 3"/>
    <property type="match status" value="1"/>
</dbReference>
<evidence type="ECO:0000259" key="4">
    <source>
        <dbReference type="PROSITE" id="PS50075"/>
    </source>
</evidence>
<dbReference type="GO" id="GO:0008610">
    <property type="term" value="P:lipid biosynthetic process"/>
    <property type="evidence" value="ECO:0007669"/>
    <property type="project" value="UniProtKB-ARBA"/>
</dbReference>
<dbReference type="InterPro" id="IPR025110">
    <property type="entry name" value="AMP-bd_C"/>
</dbReference>
<dbReference type="Pfam" id="PF00550">
    <property type="entry name" value="PP-binding"/>
    <property type="match status" value="1"/>
</dbReference>
<dbReference type="NCBIfam" id="TIGR01733">
    <property type="entry name" value="AA-adenyl-dom"/>
    <property type="match status" value="1"/>
</dbReference>
<evidence type="ECO:0000256" key="2">
    <source>
        <dbReference type="ARBA" id="ARBA00022450"/>
    </source>
</evidence>
<dbReference type="GO" id="GO:0043041">
    <property type="term" value="P:amino acid activation for nonribosomal peptide biosynthetic process"/>
    <property type="evidence" value="ECO:0007669"/>
    <property type="project" value="TreeGrafter"/>
</dbReference>
<dbReference type="EMBL" id="BSTX01000002">
    <property type="protein sequence ID" value="GLZ78274.1"/>
    <property type="molecule type" value="Genomic_DNA"/>
</dbReference>
<dbReference type="InterPro" id="IPR045851">
    <property type="entry name" value="AMP-bd_C_sf"/>
</dbReference>
<dbReference type="GO" id="GO:0005737">
    <property type="term" value="C:cytoplasm"/>
    <property type="evidence" value="ECO:0007669"/>
    <property type="project" value="TreeGrafter"/>
</dbReference>
<dbReference type="InterPro" id="IPR036736">
    <property type="entry name" value="ACP-like_sf"/>
</dbReference>
<evidence type="ECO:0000256" key="3">
    <source>
        <dbReference type="ARBA" id="ARBA00022553"/>
    </source>
</evidence>
<dbReference type="GO" id="GO:0044550">
    <property type="term" value="P:secondary metabolite biosynthetic process"/>
    <property type="evidence" value="ECO:0007669"/>
    <property type="project" value="TreeGrafter"/>
</dbReference>
<organism evidence="5 6">
    <name type="scientific">Actinorhabdospora filicis</name>
    <dbReference type="NCBI Taxonomy" id="1785913"/>
    <lineage>
        <taxon>Bacteria</taxon>
        <taxon>Bacillati</taxon>
        <taxon>Actinomycetota</taxon>
        <taxon>Actinomycetes</taxon>
        <taxon>Micromonosporales</taxon>
        <taxon>Micromonosporaceae</taxon>
        <taxon>Actinorhabdospora</taxon>
    </lineage>
</organism>
<evidence type="ECO:0000313" key="6">
    <source>
        <dbReference type="Proteomes" id="UP001165079"/>
    </source>
</evidence>
<proteinExistence type="predicted"/>
<comment type="caution">
    <text evidence="5">The sequence shown here is derived from an EMBL/GenBank/DDBJ whole genome shotgun (WGS) entry which is preliminary data.</text>
</comment>
<dbReference type="InterPro" id="IPR020806">
    <property type="entry name" value="PKS_PP-bd"/>
</dbReference>
<keyword evidence="3" id="KW-0597">Phosphoprotein</keyword>
<keyword evidence="6" id="KW-1185">Reference proteome</keyword>